<dbReference type="AlphaFoldDB" id="A0A1M6SNE7"/>
<name>A0A1M6SNE7_9FIRM</name>
<proteinExistence type="predicted"/>
<reference evidence="2" key="1">
    <citation type="submission" date="2016-11" db="EMBL/GenBank/DDBJ databases">
        <authorList>
            <person name="Varghese N."/>
            <person name="Submissions S."/>
        </authorList>
    </citation>
    <scope>NUCLEOTIDE SEQUENCE [LARGE SCALE GENOMIC DNA]</scope>
    <source>
        <strain evidence="2">DSM 15518</strain>
    </source>
</reference>
<protein>
    <submittedName>
        <fullName evidence="1">Uncharacterized protein</fullName>
    </submittedName>
</protein>
<keyword evidence="2" id="KW-1185">Reference proteome</keyword>
<accession>A0A1M6SNE7</accession>
<dbReference type="RefSeq" id="WP_159428986.1">
    <property type="nucleotide sequence ID" value="NZ_FRAE01000074.1"/>
</dbReference>
<evidence type="ECO:0000313" key="2">
    <source>
        <dbReference type="Proteomes" id="UP000242497"/>
    </source>
</evidence>
<evidence type="ECO:0000313" key="1">
    <source>
        <dbReference type="EMBL" id="SHK46166.1"/>
    </source>
</evidence>
<dbReference type="Proteomes" id="UP000242497">
    <property type="component" value="Unassembled WGS sequence"/>
</dbReference>
<gene>
    <name evidence="1" type="ORF">SAMN02744037_02388</name>
</gene>
<organism evidence="1 2">
    <name type="scientific">Tepidibacter formicigenes DSM 15518</name>
    <dbReference type="NCBI Taxonomy" id="1123349"/>
    <lineage>
        <taxon>Bacteria</taxon>
        <taxon>Bacillati</taxon>
        <taxon>Bacillota</taxon>
        <taxon>Clostridia</taxon>
        <taxon>Peptostreptococcales</taxon>
        <taxon>Peptostreptococcaceae</taxon>
        <taxon>Tepidibacter</taxon>
    </lineage>
</organism>
<dbReference type="EMBL" id="FRAE01000074">
    <property type="protein sequence ID" value="SHK46166.1"/>
    <property type="molecule type" value="Genomic_DNA"/>
</dbReference>
<sequence length="46" mass="5613">MKIIKMKINNLEEFKQLVEKTNMQLKEVNENLEKINSFKLDIEFQK</sequence>